<gene>
    <name evidence="1" type="ORF">I4F81_009098</name>
</gene>
<keyword evidence="2" id="KW-1185">Reference proteome</keyword>
<sequence length="453" mass="47048">MEGDTLGRPADPDGAGASMAGDPDCAHAEVGLLDLPDDVLRLVVGCIFGCVGGPRRGDHIPLLLTCRRLAAIGYSSVQEVHISSGTLPFVETDGQGDPGVDGRVSAAALLASPAGERLLMRIFSIRGFLRHVPNAGRVVLSDDLADGAVTANGALALQIFWGLLRGALAPLPVSALGCDHSAVSALCNQQLSSVPLRCLHLGGLDARDEAQCDRDQYRGVRSVLGRHRRTLQELRVEASARGPVQPDGFAWSKGYLLSLASASPQGVSSSDSAVVGRRYVAALKSCAALPAALDLGGLGCWTQELLYRLCDDSNEVASLRELTISVAAAGAATLDPLARLPGLTHLTLGLEAPERSAEGEAPPDCGRPGQLPVRTVSGLGGALNYGSSMLRALLASGTRLSQQARSRSNVPSDAHTTEETAGRVATQLPALQHLTMGDESWSFAGGRVVGRST</sequence>
<comment type="caution">
    <text evidence="1">The sequence shown here is derived from an EMBL/GenBank/DDBJ whole genome shotgun (WGS) entry which is preliminary data.</text>
</comment>
<evidence type="ECO:0000313" key="2">
    <source>
        <dbReference type="Proteomes" id="UP000798662"/>
    </source>
</evidence>
<reference evidence="1" key="1">
    <citation type="submission" date="2019-11" db="EMBL/GenBank/DDBJ databases">
        <title>Nori genome reveals adaptations in red seaweeds to the harsh intertidal environment.</title>
        <authorList>
            <person name="Wang D."/>
            <person name="Mao Y."/>
        </authorList>
    </citation>
    <scope>NUCLEOTIDE SEQUENCE</scope>
    <source>
        <tissue evidence="1">Gametophyte</tissue>
    </source>
</reference>
<evidence type="ECO:0000313" key="1">
    <source>
        <dbReference type="EMBL" id="KAK1866582.1"/>
    </source>
</evidence>
<accession>A0ACC3C8S9</accession>
<name>A0ACC3C8S9_PYRYE</name>
<proteinExistence type="predicted"/>
<dbReference type="Proteomes" id="UP000798662">
    <property type="component" value="Chromosome 2"/>
</dbReference>
<dbReference type="EMBL" id="CM020619">
    <property type="protein sequence ID" value="KAK1866582.1"/>
    <property type="molecule type" value="Genomic_DNA"/>
</dbReference>
<protein>
    <submittedName>
        <fullName evidence="1">Uncharacterized protein</fullName>
    </submittedName>
</protein>
<organism evidence="1 2">
    <name type="scientific">Pyropia yezoensis</name>
    <name type="common">Susabi-nori</name>
    <name type="synonym">Porphyra yezoensis</name>
    <dbReference type="NCBI Taxonomy" id="2788"/>
    <lineage>
        <taxon>Eukaryota</taxon>
        <taxon>Rhodophyta</taxon>
        <taxon>Bangiophyceae</taxon>
        <taxon>Bangiales</taxon>
        <taxon>Bangiaceae</taxon>
        <taxon>Pyropia</taxon>
    </lineage>
</organism>